<feature type="domain" description="Peptidase M28" evidence="1">
    <location>
        <begin position="117"/>
        <end position="328"/>
    </location>
</feature>
<gene>
    <name evidence="2" type="ORF">FGF67_12260</name>
</gene>
<dbReference type="GO" id="GO:0008235">
    <property type="term" value="F:metalloexopeptidase activity"/>
    <property type="evidence" value="ECO:0007669"/>
    <property type="project" value="InterPro"/>
</dbReference>
<dbReference type="PANTHER" id="PTHR12147">
    <property type="entry name" value="METALLOPEPTIDASE M28 FAMILY MEMBER"/>
    <property type="match status" value="1"/>
</dbReference>
<dbReference type="InterPro" id="IPR007484">
    <property type="entry name" value="Peptidase_M28"/>
</dbReference>
<dbReference type="PANTHER" id="PTHR12147:SF26">
    <property type="entry name" value="PEPTIDASE M28 DOMAIN-CONTAINING PROTEIN"/>
    <property type="match status" value="1"/>
</dbReference>
<dbReference type="GO" id="GO:0006508">
    <property type="term" value="P:proteolysis"/>
    <property type="evidence" value="ECO:0007669"/>
    <property type="project" value="InterPro"/>
</dbReference>
<accession>A0A5C4SHG9</accession>
<dbReference type="Pfam" id="PF04389">
    <property type="entry name" value="Peptidase_M28"/>
    <property type="match status" value="1"/>
</dbReference>
<keyword evidence="3" id="KW-1185">Reference proteome</keyword>
<evidence type="ECO:0000313" key="3">
    <source>
        <dbReference type="Proteomes" id="UP000308713"/>
    </source>
</evidence>
<dbReference type="SUPFAM" id="SSF53187">
    <property type="entry name" value="Zn-dependent exopeptidases"/>
    <property type="match status" value="1"/>
</dbReference>
<dbReference type="EMBL" id="VDCS01000011">
    <property type="protein sequence ID" value="TNJ43127.1"/>
    <property type="molecule type" value="Genomic_DNA"/>
</dbReference>
<dbReference type="InterPro" id="IPR018247">
    <property type="entry name" value="EF_Hand_1_Ca_BS"/>
</dbReference>
<proteinExistence type="predicted"/>
<protein>
    <submittedName>
        <fullName evidence="2">M28 family peptidase</fullName>
    </submittedName>
</protein>
<name>A0A5C4SHG9_9FLAO</name>
<organism evidence="2 3">
    <name type="scientific">Allotamlana fucoidanivorans</name>
    <dbReference type="NCBI Taxonomy" id="2583814"/>
    <lineage>
        <taxon>Bacteria</taxon>
        <taxon>Pseudomonadati</taxon>
        <taxon>Bacteroidota</taxon>
        <taxon>Flavobacteriia</taxon>
        <taxon>Flavobacteriales</taxon>
        <taxon>Flavobacteriaceae</taxon>
        <taxon>Allotamlana</taxon>
    </lineage>
</organism>
<dbReference type="Gene3D" id="3.40.630.10">
    <property type="entry name" value="Zn peptidases"/>
    <property type="match status" value="1"/>
</dbReference>
<dbReference type="AlphaFoldDB" id="A0A5C4SHG9"/>
<dbReference type="OrthoDB" id="9778250at2"/>
<evidence type="ECO:0000313" key="2">
    <source>
        <dbReference type="EMBL" id="TNJ43127.1"/>
    </source>
</evidence>
<dbReference type="InterPro" id="IPR045175">
    <property type="entry name" value="M28_fam"/>
</dbReference>
<dbReference type="PROSITE" id="PS00018">
    <property type="entry name" value="EF_HAND_1"/>
    <property type="match status" value="1"/>
</dbReference>
<reference evidence="2 3" key="1">
    <citation type="submission" date="2019-05" db="EMBL/GenBank/DDBJ databases">
        <title>Tamlana fucoidanivorans sp. nov., isolated from the surface of algae collected from Fujian province in China.</title>
        <authorList>
            <person name="Li J."/>
        </authorList>
    </citation>
    <scope>NUCLEOTIDE SEQUENCE [LARGE SCALE GENOMIC DNA]</scope>
    <source>
        <strain evidence="2 3">CW2-9</strain>
    </source>
</reference>
<dbReference type="Proteomes" id="UP000308713">
    <property type="component" value="Unassembled WGS sequence"/>
</dbReference>
<evidence type="ECO:0000259" key="1">
    <source>
        <dbReference type="Pfam" id="PF04389"/>
    </source>
</evidence>
<comment type="caution">
    <text evidence="2">The sequence shown here is derived from an EMBL/GenBank/DDBJ whole genome shotgun (WGS) entry which is preliminary data.</text>
</comment>
<dbReference type="RefSeq" id="WP_139698044.1">
    <property type="nucleotide sequence ID" value="NZ_CP074074.1"/>
</dbReference>
<sequence>MKTIFTLSLLALLGTCATPKYTQRIKTLKNSIVVADSALIAQYSNTITKEELKSHLYTFASGEFEGRKVGEKGQKLAANFLKNYYQTEHIPTPFGANNYYQIVPNHYLSDDLNDSENVLAYIEGKEKPEEVIIISAHLDHLGLSDNGDIYYGADDDGSGNVAIMEMAQAFKLAAKNGHQPKRSILFLHLTAEEIGQLGAEFYTKYPVFELHNTIANLNIDMIGRIDDLHQNNKNYLYLIGSDRLSLELHYLSEKINNTFFNINLDYRYNKENDVNHYYERSDHYKFANKGIPVIFYFNGVHADYHKPSDTPDKIDYAMLEKRTKLIFATAWQIANQNTKLKVDSDNQLLK</sequence>